<keyword evidence="5" id="KW-0482">Metalloprotease</keyword>
<evidence type="ECO:0000313" key="8">
    <source>
        <dbReference type="Proteomes" id="UP000199403"/>
    </source>
</evidence>
<evidence type="ECO:0000256" key="4">
    <source>
        <dbReference type="ARBA" id="ARBA00022833"/>
    </source>
</evidence>
<reference evidence="8" key="1">
    <citation type="submission" date="2016-10" db="EMBL/GenBank/DDBJ databases">
        <authorList>
            <person name="Varghese N."/>
            <person name="Submissions S."/>
        </authorList>
    </citation>
    <scope>NUCLEOTIDE SEQUENCE [LARGE SCALE GENOMIC DNA]</scope>
    <source>
        <strain evidence="8">IBRC-M 10761</strain>
    </source>
</reference>
<dbReference type="GO" id="GO:0008237">
    <property type="term" value="F:metallopeptidase activity"/>
    <property type="evidence" value="ECO:0007669"/>
    <property type="project" value="UniProtKB-KW"/>
</dbReference>
<dbReference type="InterPro" id="IPR025657">
    <property type="entry name" value="RadC_JAB"/>
</dbReference>
<dbReference type="PROSITE" id="PS50249">
    <property type="entry name" value="MPN"/>
    <property type="match status" value="1"/>
</dbReference>
<proteinExistence type="predicted"/>
<dbReference type="InterPro" id="IPR001405">
    <property type="entry name" value="UPF0758"/>
</dbReference>
<evidence type="ECO:0000256" key="5">
    <source>
        <dbReference type="ARBA" id="ARBA00023049"/>
    </source>
</evidence>
<dbReference type="PANTHER" id="PTHR30471:SF3">
    <property type="entry name" value="UPF0758 PROTEIN YEES-RELATED"/>
    <property type="match status" value="1"/>
</dbReference>
<name>A0A1H6WF88_9BACT</name>
<accession>A0A1H6WF88</accession>
<protein>
    <submittedName>
        <fullName evidence="7">DNA repair protein RadC</fullName>
    </submittedName>
</protein>
<dbReference type="STRING" id="1416801.SAMN05192553_102670"/>
<evidence type="ECO:0000256" key="3">
    <source>
        <dbReference type="ARBA" id="ARBA00022801"/>
    </source>
</evidence>
<evidence type="ECO:0000313" key="7">
    <source>
        <dbReference type="EMBL" id="SEJ15691.1"/>
    </source>
</evidence>
<dbReference type="Gene3D" id="3.40.140.10">
    <property type="entry name" value="Cytidine Deaminase, domain 2"/>
    <property type="match status" value="1"/>
</dbReference>
<keyword evidence="4" id="KW-0862">Zinc</keyword>
<dbReference type="RefSeq" id="WP_092171897.1">
    <property type="nucleotide sequence ID" value="NZ_FNZH01000002.1"/>
</dbReference>
<dbReference type="EMBL" id="FNZH01000002">
    <property type="protein sequence ID" value="SEJ15691.1"/>
    <property type="molecule type" value="Genomic_DNA"/>
</dbReference>
<dbReference type="CDD" id="cd08071">
    <property type="entry name" value="MPN_DUF2466"/>
    <property type="match status" value="1"/>
</dbReference>
<dbReference type="GO" id="GO:0046872">
    <property type="term" value="F:metal ion binding"/>
    <property type="evidence" value="ECO:0007669"/>
    <property type="project" value="UniProtKB-KW"/>
</dbReference>
<keyword evidence="1" id="KW-0645">Protease</keyword>
<gene>
    <name evidence="7" type="ORF">SAMN05192553_102670</name>
</gene>
<keyword evidence="2" id="KW-0479">Metal-binding</keyword>
<dbReference type="AlphaFoldDB" id="A0A1H6WF88"/>
<sequence length="213" mass="23524">MRLKEPIQTLYDKGKASMSDAMLICAAFQLPEDTAREILTLANNNLAALAKLSTADLMKIRNISHSKAAAIVSTFEIGRRRWIANPEKKVKITSSADVYSYFRPILLDEVVEYFYILLLDRSNKIICHKLISQGGTSATIADAKLIFKHALDHLANAVILIHNHPSGSLSPSQADITLTKKLVNAGKTLEIPVLDHLIITDIAYHSFADEGMI</sequence>
<evidence type="ECO:0000256" key="1">
    <source>
        <dbReference type="ARBA" id="ARBA00022670"/>
    </source>
</evidence>
<dbReference type="PANTHER" id="PTHR30471">
    <property type="entry name" value="DNA REPAIR PROTEIN RADC"/>
    <property type="match status" value="1"/>
</dbReference>
<dbReference type="GO" id="GO:0006508">
    <property type="term" value="P:proteolysis"/>
    <property type="evidence" value="ECO:0007669"/>
    <property type="project" value="UniProtKB-KW"/>
</dbReference>
<dbReference type="InterPro" id="IPR020891">
    <property type="entry name" value="UPF0758_CS"/>
</dbReference>
<dbReference type="Proteomes" id="UP000199403">
    <property type="component" value="Unassembled WGS sequence"/>
</dbReference>
<keyword evidence="3" id="KW-0378">Hydrolase</keyword>
<dbReference type="OrthoDB" id="837309at2"/>
<organism evidence="7 8">
    <name type="scientific">Cyclobacterium xiamenense</name>
    <dbReference type="NCBI Taxonomy" id="1297121"/>
    <lineage>
        <taxon>Bacteria</taxon>
        <taxon>Pseudomonadati</taxon>
        <taxon>Bacteroidota</taxon>
        <taxon>Cytophagia</taxon>
        <taxon>Cytophagales</taxon>
        <taxon>Cyclobacteriaceae</taxon>
        <taxon>Cyclobacterium</taxon>
    </lineage>
</organism>
<dbReference type="PROSITE" id="PS01302">
    <property type="entry name" value="UPF0758"/>
    <property type="match status" value="1"/>
</dbReference>
<dbReference type="Pfam" id="PF04002">
    <property type="entry name" value="RadC"/>
    <property type="match status" value="1"/>
</dbReference>
<dbReference type="InterPro" id="IPR037518">
    <property type="entry name" value="MPN"/>
</dbReference>
<feature type="domain" description="MPN" evidence="6">
    <location>
        <begin position="91"/>
        <end position="213"/>
    </location>
</feature>
<keyword evidence="8" id="KW-1185">Reference proteome</keyword>
<evidence type="ECO:0000256" key="2">
    <source>
        <dbReference type="ARBA" id="ARBA00022723"/>
    </source>
</evidence>
<evidence type="ECO:0000259" key="6">
    <source>
        <dbReference type="PROSITE" id="PS50249"/>
    </source>
</evidence>